<dbReference type="RefSeq" id="WP_141150864.1">
    <property type="nucleotide sequence ID" value="NZ_VHLG01000018.1"/>
</dbReference>
<dbReference type="SMART" id="SM00342">
    <property type="entry name" value="HTH_ARAC"/>
    <property type="match status" value="1"/>
</dbReference>
<comment type="caution">
    <text evidence="5">The sequence shown here is derived from an EMBL/GenBank/DDBJ whole genome shotgun (WGS) entry which is preliminary data.</text>
</comment>
<dbReference type="PANTHER" id="PTHR46796">
    <property type="entry name" value="HTH-TYPE TRANSCRIPTIONAL ACTIVATOR RHAS-RELATED"/>
    <property type="match status" value="1"/>
</dbReference>
<keyword evidence="6" id="KW-1185">Reference proteome</keyword>
<name>A0A506U1E8_9HYPH</name>
<keyword evidence="1" id="KW-0805">Transcription regulation</keyword>
<dbReference type="Pfam" id="PF14525">
    <property type="entry name" value="AraC_binding_2"/>
    <property type="match status" value="1"/>
</dbReference>
<dbReference type="InterPro" id="IPR050204">
    <property type="entry name" value="AraC_XylS_family_regulators"/>
</dbReference>
<feature type="domain" description="HTH araC/xylS-type" evidence="4">
    <location>
        <begin position="211"/>
        <end position="310"/>
    </location>
</feature>
<dbReference type="PANTHER" id="PTHR46796:SF6">
    <property type="entry name" value="ARAC SUBFAMILY"/>
    <property type="match status" value="1"/>
</dbReference>
<evidence type="ECO:0000256" key="2">
    <source>
        <dbReference type="ARBA" id="ARBA00023125"/>
    </source>
</evidence>
<dbReference type="AlphaFoldDB" id="A0A506U1E8"/>
<organism evidence="5 6">
    <name type="scientific">Martelella alba</name>
    <dbReference type="NCBI Taxonomy" id="2590451"/>
    <lineage>
        <taxon>Bacteria</taxon>
        <taxon>Pseudomonadati</taxon>
        <taxon>Pseudomonadota</taxon>
        <taxon>Alphaproteobacteria</taxon>
        <taxon>Hyphomicrobiales</taxon>
        <taxon>Aurantimonadaceae</taxon>
        <taxon>Martelella</taxon>
    </lineage>
</organism>
<evidence type="ECO:0000256" key="1">
    <source>
        <dbReference type="ARBA" id="ARBA00023015"/>
    </source>
</evidence>
<evidence type="ECO:0000259" key="4">
    <source>
        <dbReference type="PROSITE" id="PS01124"/>
    </source>
</evidence>
<sequence>MSLGFQTEPGNPAHHDYWREMVCRHHIKIAPQFDSQIGFRGQMRIDDWGPVQLSDASFTPITYMHGVDEIRQSDRDDFLCVVNLDGDGAFQRNSQSIAYKAGDLLLYDTNQVYALNFPTAARTISARIPRALITSRLPEADRQFALCLRGDRPTTQLAVSMLKNAATLSELPDEGSCREMGHSLLDIVCIAVKDNLGATLVPTPGQAAVLKRIKLSLLEQLGDASLDIETIAQAQGLSSRTLNRMFASEGTTVMRWLWKQRLAASYRALSDGSVRQVTEAAFRFGFKDSSHYTRAFKREYNLQPNKLIAR</sequence>
<dbReference type="PROSITE" id="PS01124">
    <property type="entry name" value="HTH_ARAC_FAMILY_2"/>
    <property type="match status" value="1"/>
</dbReference>
<evidence type="ECO:0000313" key="5">
    <source>
        <dbReference type="EMBL" id="TPW27328.1"/>
    </source>
</evidence>
<dbReference type="SUPFAM" id="SSF46689">
    <property type="entry name" value="Homeodomain-like"/>
    <property type="match status" value="1"/>
</dbReference>
<dbReference type="Proteomes" id="UP000318801">
    <property type="component" value="Unassembled WGS sequence"/>
</dbReference>
<accession>A0A506U1E8</accession>
<gene>
    <name evidence="5" type="ORF">FJU08_20180</name>
</gene>
<dbReference type="EMBL" id="VHLG01000018">
    <property type="protein sequence ID" value="TPW27328.1"/>
    <property type="molecule type" value="Genomic_DNA"/>
</dbReference>
<dbReference type="InterPro" id="IPR009057">
    <property type="entry name" value="Homeodomain-like_sf"/>
</dbReference>
<proteinExistence type="predicted"/>
<dbReference type="InterPro" id="IPR035418">
    <property type="entry name" value="AraC-bd_2"/>
</dbReference>
<dbReference type="InterPro" id="IPR018060">
    <property type="entry name" value="HTH_AraC"/>
</dbReference>
<dbReference type="Pfam" id="PF12833">
    <property type="entry name" value="HTH_18"/>
    <property type="match status" value="1"/>
</dbReference>
<evidence type="ECO:0000313" key="6">
    <source>
        <dbReference type="Proteomes" id="UP000318801"/>
    </source>
</evidence>
<dbReference type="OrthoDB" id="7904253at2"/>
<keyword evidence="3" id="KW-0804">Transcription</keyword>
<dbReference type="GO" id="GO:0003700">
    <property type="term" value="F:DNA-binding transcription factor activity"/>
    <property type="evidence" value="ECO:0007669"/>
    <property type="project" value="InterPro"/>
</dbReference>
<reference evidence="5 6" key="1">
    <citation type="submission" date="2019-06" db="EMBL/GenBank/DDBJ databases">
        <authorList>
            <person name="Li M."/>
        </authorList>
    </citation>
    <scope>NUCLEOTIDE SEQUENCE [LARGE SCALE GENOMIC DNA]</scope>
    <source>
        <strain evidence="5 6">BGMRC2036</strain>
    </source>
</reference>
<evidence type="ECO:0000256" key="3">
    <source>
        <dbReference type="ARBA" id="ARBA00023163"/>
    </source>
</evidence>
<protein>
    <submittedName>
        <fullName evidence="5">Helix-turn-helix domain-containing protein</fullName>
    </submittedName>
</protein>
<dbReference type="GO" id="GO:0043565">
    <property type="term" value="F:sequence-specific DNA binding"/>
    <property type="evidence" value="ECO:0007669"/>
    <property type="project" value="InterPro"/>
</dbReference>
<keyword evidence="2" id="KW-0238">DNA-binding</keyword>
<dbReference type="Gene3D" id="1.10.10.60">
    <property type="entry name" value="Homeodomain-like"/>
    <property type="match status" value="1"/>
</dbReference>